<protein>
    <submittedName>
        <fullName evidence="1">Uncharacterized protein</fullName>
    </submittedName>
</protein>
<gene>
    <name evidence="1" type="ORF">Tco_0681022</name>
</gene>
<dbReference type="EMBL" id="BQNB010009649">
    <property type="protein sequence ID" value="GJS66458.1"/>
    <property type="molecule type" value="Genomic_DNA"/>
</dbReference>
<reference evidence="1" key="2">
    <citation type="submission" date="2022-01" db="EMBL/GenBank/DDBJ databases">
        <authorList>
            <person name="Yamashiro T."/>
            <person name="Shiraishi A."/>
            <person name="Satake H."/>
            <person name="Nakayama K."/>
        </authorList>
    </citation>
    <scope>NUCLEOTIDE SEQUENCE</scope>
</reference>
<reference evidence="1" key="1">
    <citation type="journal article" date="2022" name="Int. J. Mol. Sci.">
        <title>Draft Genome of Tanacetum Coccineum: Genomic Comparison of Closely Related Tanacetum-Family Plants.</title>
        <authorList>
            <person name="Yamashiro T."/>
            <person name="Shiraishi A."/>
            <person name="Nakayama K."/>
            <person name="Satake H."/>
        </authorList>
    </citation>
    <scope>NUCLEOTIDE SEQUENCE</scope>
</reference>
<proteinExistence type="predicted"/>
<dbReference type="Proteomes" id="UP001151760">
    <property type="component" value="Unassembled WGS sequence"/>
</dbReference>
<name>A0ABQ4XND2_9ASTR</name>
<organism evidence="1 2">
    <name type="scientific">Tanacetum coccineum</name>
    <dbReference type="NCBI Taxonomy" id="301880"/>
    <lineage>
        <taxon>Eukaryota</taxon>
        <taxon>Viridiplantae</taxon>
        <taxon>Streptophyta</taxon>
        <taxon>Embryophyta</taxon>
        <taxon>Tracheophyta</taxon>
        <taxon>Spermatophyta</taxon>
        <taxon>Magnoliopsida</taxon>
        <taxon>eudicotyledons</taxon>
        <taxon>Gunneridae</taxon>
        <taxon>Pentapetalae</taxon>
        <taxon>asterids</taxon>
        <taxon>campanulids</taxon>
        <taxon>Asterales</taxon>
        <taxon>Asteraceae</taxon>
        <taxon>Asteroideae</taxon>
        <taxon>Anthemideae</taxon>
        <taxon>Anthemidinae</taxon>
        <taxon>Tanacetum</taxon>
    </lineage>
</organism>
<sequence length="321" mass="38092">MDWFKQPPKPPTPDLVWNTVQTISNETEQTWFKDLMRAKKPPLTFDELMATLIDFSNYAMNRLKIDNLTQDVLLGPVYNLLKGSEERKYTTSITKTKAARYELKFIEDMIPNQWSPITFSLHDVYSKLRILSVVSVKVEKLHGYGFLKEIVVRRADRMLYKMKQGDFPNLHLNNIEDMLLLQVRRKLFNLEGSDLVDFAVALRMFTRRIIIQKCVEDVQLGVESYQKKLNLTRPQQVYPNIDTKEPYNIAFNPLERVLNFKMGYNEGMPRRKWSVTDQRWSNIIVDMIDELLWERQVMRNLERLVSARKLKMDYRLMESII</sequence>
<evidence type="ECO:0000313" key="1">
    <source>
        <dbReference type="EMBL" id="GJS66458.1"/>
    </source>
</evidence>
<comment type="caution">
    <text evidence="1">The sequence shown here is derived from an EMBL/GenBank/DDBJ whole genome shotgun (WGS) entry which is preliminary data.</text>
</comment>
<evidence type="ECO:0000313" key="2">
    <source>
        <dbReference type="Proteomes" id="UP001151760"/>
    </source>
</evidence>
<accession>A0ABQ4XND2</accession>
<keyword evidence="2" id="KW-1185">Reference proteome</keyword>